<evidence type="ECO:0000313" key="12">
    <source>
        <dbReference type="EMBL" id="BAH37176.1"/>
    </source>
</evidence>
<dbReference type="GO" id="GO:0004401">
    <property type="term" value="F:histidinol-phosphatase activity"/>
    <property type="evidence" value="ECO:0007669"/>
    <property type="project" value="UniProtKB-UniRule"/>
</dbReference>
<comment type="cofactor">
    <cofactor evidence="1 11">
        <name>Mg(2+)</name>
        <dbReference type="ChEBI" id="CHEBI:18420"/>
    </cofactor>
</comment>
<comment type="catalytic activity">
    <reaction evidence="9">
        <text>L-histidinol phosphate + H2O = L-histidinol + phosphate</text>
        <dbReference type="Rhea" id="RHEA:14465"/>
        <dbReference type="ChEBI" id="CHEBI:15377"/>
        <dbReference type="ChEBI" id="CHEBI:43474"/>
        <dbReference type="ChEBI" id="CHEBI:57699"/>
        <dbReference type="ChEBI" id="CHEBI:57980"/>
        <dbReference type="EC" id="3.1.3.15"/>
    </reaction>
</comment>
<dbReference type="PROSITE" id="PS00630">
    <property type="entry name" value="IMP_2"/>
    <property type="match status" value="1"/>
</dbReference>
<gene>
    <name evidence="12" type="primary">hisN</name>
    <name evidence="12" type="ordered locus">GAU_0134</name>
</gene>
<evidence type="ECO:0000256" key="4">
    <source>
        <dbReference type="ARBA" id="ARBA00022605"/>
    </source>
</evidence>
<evidence type="ECO:0000313" key="13">
    <source>
        <dbReference type="Proteomes" id="UP000002209"/>
    </source>
</evidence>
<keyword evidence="4" id="KW-0028">Amino-acid biosynthesis</keyword>
<evidence type="ECO:0000256" key="10">
    <source>
        <dbReference type="NCBIfam" id="TIGR02067"/>
    </source>
</evidence>
<dbReference type="EMBL" id="AP009153">
    <property type="protein sequence ID" value="BAH37176.1"/>
    <property type="molecule type" value="Genomic_DNA"/>
</dbReference>
<evidence type="ECO:0000256" key="6">
    <source>
        <dbReference type="ARBA" id="ARBA00022801"/>
    </source>
</evidence>
<proteinExistence type="inferred from homology"/>
<evidence type="ECO:0000256" key="5">
    <source>
        <dbReference type="ARBA" id="ARBA00022723"/>
    </source>
</evidence>
<dbReference type="InterPro" id="IPR020550">
    <property type="entry name" value="Inositol_monophosphatase_CS"/>
</dbReference>
<dbReference type="PRINTS" id="PR00377">
    <property type="entry name" value="IMPHPHTASES"/>
</dbReference>
<dbReference type="NCBIfam" id="TIGR02067">
    <property type="entry name" value="his_9_HisN"/>
    <property type="match status" value="1"/>
</dbReference>
<reference evidence="13" key="1">
    <citation type="submission" date="2006-03" db="EMBL/GenBank/DDBJ databases">
        <title>Complete genome sequence of Gemmatimonas aurantiaca T-27 that represents a novel phylum Gemmatimonadetes.</title>
        <authorList>
            <person name="Takasaki K."/>
            <person name="Ichikawa N."/>
            <person name="Miura H."/>
            <person name="Matsushita S."/>
            <person name="Watanabe Y."/>
            <person name="Oguchi A."/>
            <person name="Ankai A."/>
            <person name="Yashiro I."/>
            <person name="Takahashi M."/>
            <person name="Terui Y."/>
            <person name="Fukui S."/>
            <person name="Yokoyama H."/>
            <person name="Tanikawa S."/>
            <person name="Hanada S."/>
            <person name="Kamagata Y."/>
            <person name="Fujita N."/>
        </authorList>
    </citation>
    <scope>NUCLEOTIDE SEQUENCE [LARGE SCALE GENOMIC DNA]</scope>
    <source>
        <strain evidence="13">T-27 / DSM 14586 / JCM 11422 / NBRC 100505</strain>
    </source>
</reference>
<evidence type="ECO:0000256" key="1">
    <source>
        <dbReference type="ARBA" id="ARBA00001946"/>
    </source>
</evidence>
<dbReference type="InterPro" id="IPR000760">
    <property type="entry name" value="Inositol_monophosphatase-like"/>
</dbReference>
<keyword evidence="13" id="KW-1185">Reference proteome</keyword>
<evidence type="ECO:0000256" key="3">
    <source>
        <dbReference type="ARBA" id="ARBA00009759"/>
    </source>
</evidence>
<feature type="binding site" evidence="11">
    <location>
        <position position="90"/>
    </location>
    <ligand>
        <name>Mg(2+)</name>
        <dbReference type="ChEBI" id="CHEBI:18420"/>
        <label>2</label>
    </ligand>
</feature>
<dbReference type="InterPro" id="IPR020583">
    <property type="entry name" value="Inositol_monoP_metal-BS"/>
</dbReference>
<dbReference type="PROSITE" id="PS00629">
    <property type="entry name" value="IMP_1"/>
    <property type="match status" value="1"/>
</dbReference>
<evidence type="ECO:0000256" key="9">
    <source>
        <dbReference type="ARBA" id="ARBA00049158"/>
    </source>
</evidence>
<dbReference type="GO" id="GO:0046854">
    <property type="term" value="P:phosphatidylinositol phosphate biosynthetic process"/>
    <property type="evidence" value="ECO:0007669"/>
    <property type="project" value="InterPro"/>
</dbReference>
<organism evidence="12 13">
    <name type="scientific">Gemmatimonas aurantiaca (strain DSM 14586 / JCM 11422 / NBRC 100505 / T-27)</name>
    <dbReference type="NCBI Taxonomy" id="379066"/>
    <lineage>
        <taxon>Bacteria</taxon>
        <taxon>Pseudomonadati</taxon>
        <taxon>Gemmatimonadota</taxon>
        <taxon>Gemmatimonadia</taxon>
        <taxon>Gemmatimonadales</taxon>
        <taxon>Gemmatimonadaceae</taxon>
        <taxon>Gemmatimonas</taxon>
    </lineage>
</organism>
<evidence type="ECO:0000256" key="11">
    <source>
        <dbReference type="PIRSR" id="PIRSR600760-2"/>
    </source>
</evidence>
<keyword evidence="8" id="KW-0368">Histidine biosynthesis</keyword>
<dbReference type="UniPathway" id="UPA00031">
    <property type="reaction ID" value="UER00013"/>
</dbReference>
<name>C1A4L6_GEMAT</name>
<dbReference type="Pfam" id="PF00459">
    <property type="entry name" value="Inositol_P"/>
    <property type="match status" value="1"/>
</dbReference>
<evidence type="ECO:0000256" key="7">
    <source>
        <dbReference type="ARBA" id="ARBA00022842"/>
    </source>
</evidence>
<dbReference type="STRING" id="379066.GAU_0134"/>
<keyword evidence="6" id="KW-0378">Hydrolase</keyword>
<dbReference type="RefSeq" id="WP_012681624.1">
    <property type="nucleotide sequence ID" value="NC_012489.1"/>
</dbReference>
<dbReference type="GO" id="GO:0046872">
    <property type="term" value="F:metal ion binding"/>
    <property type="evidence" value="ECO:0007669"/>
    <property type="project" value="UniProtKB-KW"/>
</dbReference>
<feature type="binding site" evidence="11">
    <location>
        <position position="89"/>
    </location>
    <ligand>
        <name>Mg(2+)</name>
        <dbReference type="ChEBI" id="CHEBI:18420"/>
        <label>1</label>
        <note>catalytic</note>
    </ligand>
</feature>
<dbReference type="eggNOG" id="COG0483">
    <property type="taxonomic scope" value="Bacteria"/>
</dbReference>
<dbReference type="GO" id="GO:0000105">
    <property type="term" value="P:L-histidine biosynthetic process"/>
    <property type="evidence" value="ECO:0007669"/>
    <property type="project" value="UniProtKB-UniRule"/>
</dbReference>
<dbReference type="Gene3D" id="3.30.540.10">
    <property type="entry name" value="Fructose-1,6-Bisphosphatase, subunit A, domain 1"/>
    <property type="match status" value="1"/>
</dbReference>
<dbReference type="PANTHER" id="PTHR43200">
    <property type="entry name" value="PHOSPHATASE"/>
    <property type="match status" value="1"/>
</dbReference>
<dbReference type="Proteomes" id="UP000002209">
    <property type="component" value="Chromosome"/>
</dbReference>
<feature type="binding site" evidence="11">
    <location>
        <position position="212"/>
    </location>
    <ligand>
        <name>Mg(2+)</name>
        <dbReference type="ChEBI" id="CHEBI:18420"/>
        <label>1</label>
        <note>catalytic</note>
    </ligand>
</feature>
<dbReference type="SUPFAM" id="SSF56655">
    <property type="entry name" value="Carbohydrate phosphatase"/>
    <property type="match status" value="1"/>
</dbReference>
<dbReference type="InterPro" id="IPR011809">
    <property type="entry name" value="His_9_proposed"/>
</dbReference>
<dbReference type="KEGG" id="gau:GAU_0134"/>
<keyword evidence="5 11" id="KW-0479">Metal-binding</keyword>
<dbReference type="PANTHER" id="PTHR43200:SF6">
    <property type="entry name" value="3'(2'),5'-BISPHOSPHATE NUCLEOTIDASE"/>
    <property type="match status" value="1"/>
</dbReference>
<keyword evidence="7 11" id="KW-0460">Magnesium</keyword>
<dbReference type="AlphaFoldDB" id="C1A4L6"/>
<feature type="binding site" evidence="11">
    <location>
        <position position="87"/>
    </location>
    <ligand>
        <name>Mg(2+)</name>
        <dbReference type="ChEBI" id="CHEBI:18420"/>
        <label>1</label>
        <note>catalytic</note>
    </ligand>
</feature>
<dbReference type="Gene3D" id="3.40.190.80">
    <property type="match status" value="1"/>
</dbReference>
<feature type="binding site" evidence="11">
    <location>
        <position position="71"/>
    </location>
    <ligand>
        <name>Mg(2+)</name>
        <dbReference type="ChEBI" id="CHEBI:18420"/>
        <label>1</label>
        <note>catalytic</note>
    </ligand>
</feature>
<accession>C1A4L6</accession>
<dbReference type="HOGENOM" id="CLU_044118_4_0_0"/>
<evidence type="ECO:0000256" key="8">
    <source>
        <dbReference type="ARBA" id="ARBA00023102"/>
    </source>
</evidence>
<dbReference type="EC" id="3.1.3.15" evidence="10"/>
<comment type="pathway">
    <text evidence="2">Amino-acid biosynthesis; L-histidine biosynthesis; L-histidine from 5-phospho-alpha-D-ribose 1-diphosphate: step 8/9.</text>
</comment>
<protein>
    <recommendedName>
        <fullName evidence="10">Histidinol-phosphatase</fullName>
        <ecNumber evidence="10">3.1.3.15</ecNumber>
    </recommendedName>
</protein>
<dbReference type="InterPro" id="IPR051090">
    <property type="entry name" value="Inositol_monoP_superfamily"/>
</dbReference>
<sequence length="263" mass="28518">MSQILSPASLMQAAAEVAQVAANTAMRWYRDGVAVETKGDGSPVTIADREAERAARAWLSERFPEDGLQGEEFANEREGARRQWILDPIDGTKSFVRGVPLWGTLVACCEGDTVLAGAACFPAVQELIAAAPGEGCWWNGVRAQVSAVASLDQATALITDERFPEQADRRERWRRLAQQAGVSRTWGDCYGYLLVATGRAEIMVDDIVNPWDAAAVYPLITEAGGRFTDWRGRDTAFGGDIIATNAALSNVAREILVDAELRS</sequence>
<evidence type="ECO:0000256" key="2">
    <source>
        <dbReference type="ARBA" id="ARBA00004970"/>
    </source>
</evidence>
<comment type="similarity">
    <text evidence="3">Belongs to the inositol monophosphatase superfamily.</text>
</comment>